<accession>C1A2B6</accession>
<dbReference type="AlphaFoldDB" id="C1A2B6"/>
<gene>
    <name evidence="2" type="ordered locus">RER_40430</name>
</gene>
<evidence type="ECO:0000313" key="3">
    <source>
        <dbReference type="Proteomes" id="UP000002204"/>
    </source>
</evidence>
<reference evidence="3" key="1">
    <citation type="submission" date="2005-03" db="EMBL/GenBank/DDBJ databases">
        <title>Comparison of the complete genome sequences of Rhodococcus erythropolis PR4 and Rhodococcus opacus B4.</title>
        <authorList>
            <person name="Takarada H."/>
            <person name="Sekine M."/>
            <person name="Hosoyama A."/>
            <person name="Yamada R."/>
            <person name="Fujisawa T."/>
            <person name="Omata S."/>
            <person name="Shimizu A."/>
            <person name="Tsukatani N."/>
            <person name="Tanikawa S."/>
            <person name="Fujita N."/>
            <person name="Harayama S."/>
        </authorList>
    </citation>
    <scope>NUCLEOTIDE SEQUENCE [LARGE SCALE GENOMIC DNA]</scope>
    <source>
        <strain evidence="3">PR4 / NBRC 100887</strain>
    </source>
</reference>
<dbReference type="Proteomes" id="UP000002204">
    <property type="component" value="Chromosome"/>
</dbReference>
<dbReference type="EMBL" id="AP008957">
    <property type="protein sequence ID" value="BAH34751.1"/>
    <property type="molecule type" value="Genomic_DNA"/>
</dbReference>
<proteinExistence type="predicted"/>
<dbReference type="Gene3D" id="3.60.40.10">
    <property type="entry name" value="PPM-type phosphatase domain"/>
    <property type="match status" value="1"/>
</dbReference>
<dbReference type="eggNOG" id="COG0631">
    <property type="taxonomic scope" value="Bacteria"/>
</dbReference>
<evidence type="ECO:0000259" key="1">
    <source>
        <dbReference type="Pfam" id="PF13672"/>
    </source>
</evidence>
<feature type="domain" description="PPM-type phosphatase" evidence="1">
    <location>
        <begin position="70"/>
        <end position="268"/>
    </location>
</feature>
<dbReference type="InterPro" id="IPR036457">
    <property type="entry name" value="PPM-type-like_dom_sf"/>
</dbReference>
<organism evidence="2 3">
    <name type="scientific">Rhodococcus erythropolis (strain PR4 / NBRC 100887)</name>
    <dbReference type="NCBI Taxonomy" id="234621"/>
    <lineage>
        <taxon>Bacteria</taxon>
        <taxon>Bacillati</taxon>
        <taxon>Actinomycetota</taxon>
        <taxon>Actinomycetes</taxon>
        <taxon>Mycobacteriales</taxon>
        <taxon>Nocardiaceae</taxon>
        <taxon>Rhodococcus</taxon>
        <taxon>Rhodococcus erythropolis group</taxon>
    </lineage>
</organism>
<dbReference type="KEGG" id="rer:RER_40430"/>
<evidence type="ECO:0000313" key="2">
    <source>
        <dbReference type="EMBL" id="BAH34751.1"/>
    </source>
</evidence>
<reference evidence="2 3" key="2">
    <citation type="journal article" date="2006" name="Environ. Microbiol.">
        <title>Sequence analysis of three plasmids harboured in Rhodococcus erythropolis strain PR4.</title>
        <authorList>
            <person name="Sekine M."/>
            <person name="Tanikawa S."/>
            <person name="Omata S."/>
            <person name="Saito M."/>
            <person name="Fujisawa T."/>
            <person name="Tsukatani N."/>
            <person name="Tajima T."/>
            <person name="Sekigawa T."/>
            <person name="Kosugi H."/>
            <person name="Matsuo Y."/>
            <person name="Nishiko R."/>
            <person name="Imamura K."/>
            <person name="Ito M."/>
            <person name="Narita H."/>
            <person name="Tago S."/>
            <person name="Fujita N."/>
            <person name="Harayama S."/>
        </authorList>
    </citation>
    <scope>NUCLEOTIDE SEQUENCE [LARGE SCALE GENOMIC DNA]</scope>
    <source>
        <strain evidence="3">PR4 / NBRC 100887</strain>
    </source>
</reference>
<protein>
    <recommendedName>
        <fullName evidence="1">PPM-type phosphatase domain-containing protein</fullName>
    </recommendedName>
</protein>
<dbReference type="SUPFAM" id="SSF81606">
    <property type="entry name" value="PP2C-like"/>
    <property type="match status" value="1"/>
</dbReference>
<dbReference type="HOGENOM" id="CLU_026376_0_0_11"/>
<dbReference type="InterPro" id="IPR001932">
    <property type="entry name" value="PPM-type_phosphatase-like_dom"/>
</dbReference>
<name>C1A2B6_RHOE4</name>
<dbReference type="Pfam" id="PF13672">
    <property type="entry name" value="PP2C_2"/>
    <property type="match status" value="1"/>
</dbReference>
<dbReference type="RefSeq" id="WP_020908386.1">
    <property type="nucleotide sequence ID" value="NC_012490.1"/>
</dbReference>
<dbReference type="PATRIC" id="fig|234621.6.peg.4577"/>
<sequence length="317" mass="33304">MTVPLDGLQAPENEPVLPCEKLPEPFVVGDAGRAYLEIVGGAPFSTAMPSDAVCDGFDFEGWALRAASVRGLSHRHAGTARQDAYAVRYAAETDRLVLIVCDGVGSGVLSHIAADVASMFLADELIDCDLGDDPNLWTGIFADASAAVCVRARQVLGRSDAEIDDVRAVMATTAVAVVVSAVTQPGPWEVCYAAVGDSSLWTARHHALDEAFEGWTPILGGKINDGEFASNRTSALPLWVDSPVRSEHFELDGEMLLLLCTDGVGDAFLGGAGPVAIELGSAWSSPPTPLNFAAHVSFGRRSLLDDRTGIALWSPGG</sequence>